<sequence>MLFSSTFLKVVSTITVISQAVLAAPTDSIQTQALNAHNSLRAKHHVAGLRWNQALANHATAVSRTCNYAHNVATGTGQNLAWGRPSLEASIQAWYDESQFYDYNTGRSRYSNKSIGHFTQVVWKGTTEIGCGSTYCAAKKQYFYVCDYSAAGNMAGGQAANVIRP</sequence>
<feature type="domain" description="SCP" evidence="2">
    <location>
        <begin position="28"/>
        <end position="156"/>
    </location>
</feature>
<evidence type="ECO:0000259" key="2">
    <source>
        <dbReference type="SMART" id="SM00198"/>
    </source>
</evidence>
<evidence type="ECO:0000313" key="3">
    <source>
        <dbReference type="EMBL" id="KAG2197947.1"/>
    </source>
</evidence>
<dbReference type="InterPro" id="IPR014044">
    <property type="entry name" value="CAP_dom"/>
</dbReference>
<dbReference type="EMBL" id="JAEPRD010000119">
    <property type="protein sequence ID" value="KAG2197947.1"/>
    <property type="molecule type" value="Genomic_DNA"/>
</dbReference>
<dbReference type="Proteomes" id="UP000603453">
    <property type="component" value="Unassembled WGS sequence"/>
</dbReference>
<dbReference type="SMART" id="SM00198">
    <property type="entry name" value="SCP"/>
    <property type="match status" value="1"/>
</dbReference>
<evidence type="ECO:0000256" key="1">
    <source>
        <dbReference type="SAM" id="SignalP"/>
    </source>
</evidence>
<dbReference type="InterPro" id="IPR001283">
    <property type="entry name" value="CRISP-related"/>
</dbReference>
<feature type="chain" id="PRO_5034818075" description="SCP domain-containing protein" evidence="1">
    <location>
        <begin position="24"/>
        <end position="165"/>
    </location>
</feature>
<organism evidence="3 4">
    <name type="scientific">Mucor saturninus</name>
    <dbReference type="NCBI Taxonomy" id="64648"/>
    <lineage>
        <taxon>Eukaryota</taxon>
        <taxon>Fungi</taxon>
        <taxon>Fungi incertae sedis</taxon>
        <taxon>Mucoromycota</taxon>
        <taxon>Mucoromycotina</taxon>
        <taxon>Mucoromycetes</taxon>
        <taxon>Mucorales</taxon>
        <taxon>Mucorineae</taxon>
        <taxon>Mucoraceae</taxon>
        <taxon>Mucor</taxon>
    </lineage>
</organism>
<evidence type="ECO:0000313" key="4">
    <source>
        <dbReference type="Proteomes" id="UP000603453"/>
    </source>
</evidence>
<keyword evidence="4" id="KW-1185">Reference proteome</keyword>
<dbReference type="InterPro" id="IPR018244">
    <property type="entry name" value="Allrgn_V5/Tpx1_CS"/>
</dbReference>
<accession>A0A8H7UXQ4</accession>
<proteinExistence type="predicted"/>
<protein>
    <recommendedName>
        <fullName evidence="2">SCP domain-containing protein</fullName>
    </recommendedName>
</protein>
<dbReference type="Gene3D" id="3.40.33.10">
    <property type="entry name" value="CAP"/>
    <property type="match status" value="1"/>
</dbReference>
<dbReference type="Pfam" id="PF00188">
    <property type="entry name" value="CAP"/>
    <property type="match status" value="1"/>
</dbReference>
<comment type="caution">
    <text evidence="3">The sequence shown here is derived from an EMBL/GenBank/DDBJ whole genome shotgun (WGS) entry which is preliminary data.</text>
</comment>
<dbReference type="InterPro" id="IPR035940">
    <property type="entry name" value="CAP_sf"/>
</dbReference>
<dbReference type="AlphaFoldDB" id="A0A8H7UXQ4"/>
<gene>
    <name evidence="3" type="ORF">INT47_002974</name>
</gene>
<dbReference type="PROSITE" id="PS01009">
    <property type="entry name" value="CRISP_1"/>
    <property type="match status" value="1"/>
</dbReference>
<dbReference type="PANTHER" id="PTHR10334">
    <property type="entry name" value="CYSTEINE-RICH SECRETORY PROTEIN-RELATED"/>
    <property type="match status" value="1"/>
</dbReference>
<dbReference type="PRINTS" id="PR00837">
    <property type="entry name" value="V5TPXLIKE"/>
</dbReference>
<dbReference type="OrthoDB" id="337038at2759"/>
<name>A0A8H7UXQ4_9FUNG</name>
<dbReference type="GO" id="GO:0005576">
    <property type="term" value="C:extracellular region"/>
    <property type="evidence" value="ECO:0007669"/>
    <property type="project" value="InterPro"/>
</dbReference>
<keyword evidence="1" id="KW-0732">Signal</keyword>
<feature type="signal peptide" evidence="1">
    <location>
        <begin position="1"/>
        <end position="23"/>
    </location>
</feature>
<reference evidence="3" key="1">
    <citation type="submission" date="2020-12" db="EMBL/GenBank/DDBJ databases">
        <title>Metabolic potential, ecology and presence of endohyphal bacteria is reflected in genomic diversity of Mucoromycotina.</title>
        <authorList>
            <person name="Muszewska A."/>
            <person name="Okrasinska A."/>
            <person name="Steczkiewicz K."/>
            <person name="Drgas O."/>
            <person name="Orlowska M."/>
            <person name="Perlinska-Lenart U."/>
            <person name="Aleksandrzak-Piekarczyk T."/>
            <person name="Szatraj K."/>
            <person name="Zielenkiewicz U."/>
            <person name="Pilsyk S."/>
            <person name="Malc E."/>
            <person name="Mieczkowski P."/>
            <person name="Kruszewska J.S."/>
            <person name="Biernat P."/>
            <person name="Pawlowska J."/>
        </authorList>
    </citation>
    <scope>NUCLEOTIDE SEQUENCE</scope>
    <source>
        <strain evidence="3">WA0000017839</strain>
    </source>
</reference>
<dbReference type="SUPFAM" id="SSF55797">
    <property type="entry name" value="PR-1-like"/>
    <property type="match status" value="1"/>
</dbReference>